<evidence type="ECO:0000256" key="1">
    <source>
        <dbReference type="SAM" id="MobiDB-lite"/>
    </source>
</evidence>
<feature type="compositionally biased region" description="Low complexity" evidence="1">
    <location>
        <begin position="228"/>
        <end position="243"/>
    </location>
</feature>
<organism evidence="2 3">
    <name type="scientific">Periconia macrospinosa</name>
    <dbReference type="NCBI Taxonomy" id="97972"/>
    <lineage>
        <taxon>Eukaryota</taxon>
        <taxon>Fungi</taxon>
        <taxon>Dikarya</taxon>
        <taxon>Ascomycota</taxon>
        <taxon>Pezizomycotina</taxon>
        <taxon>Dothideomycetes</taxon>
        <taxon>Pleosporomycetidae</taxon>
        <taxon>Pleosporales</taxon>
        <taxon>Massarineae</taxon>
        <taxon>Periconiaceae</taxon>
        <taxon>Periconia</taxon>
    </lineage>
</organism>
<sequence>MTLHGAGHTQLFIANQLGVTSRQVGYTIRSGSLTPKKRSGRPQKLSQAQCDQIEAFVTGNGPAPSGTTDGGWEEGRYMSYEKLAKGPFASWGVGEYAVRGVLRKRGYVRIGRELVKKASDGSKARKRVRKPKFPITTATVSLDEEDVDDDEDDIDEDDEENDDDGEGDEDDAIMQEQRGSPSAVAAGGAAQRTANNPLLNATSNPAEFSMGVVGNAGMAPMGMGAVAPPAAPVEAPSNANENAHAPVPVAGQQLS</sequence>
<reference evidence="2 3" key="1">
    <citation type="journal article" date="2018" name="Sci. Rep.">
        <title>Comparative genomics provides insights into the lifestyle and reveals functional heterogeneity of dark septate endophytic fungi.</title>
        <authorList>
            <person name="Knapp D.G."/>
            <person name="Nemeth J.B."/>
            <person name="Barry K."/>
            <person name="Hainaut M."/>
            <person name="Henrissat B."/>
            <person name="Johnson J."/>
            <person name="Kuo A."/>
            <person name="Lim J.H.P."/>
            <person name="Lipzen A."/>
            <person name="Nolan M."/>
            <person name="Ohm R.A."/>
            <person name="Tamas L."/>
            <person name="Grigoriev I.V."/>
            <person name="Spatafora J.W."/>
            <person name="Nagy L.G."/>
            <person name="Kovacs G.M."/>
        </authorList>
    </citation>
    <scope>NUCLEOTIDE SEQUENCE [LARGE SCALE GENOMIC DNA]</scope>
    <source>
        <strain evidence="2 3">DSE2036</strain>
    </source>
</reference>
<feature type="compositionally biased region" description="Acidic residues" evidence="1">
    <location>
        <begin position="142"/>
        <end position="173"/>
    </location>
</feature>
<dbReference type="AlphaFoldDB" id="A0A2V1DK03"/>
<feature type="compositionally biased region" description="Polar residues" evidence="1">
    <location>
        <begin position="192"/>
        <end position="205"/>
    </location>
</feature>
<feature type="region of interest" description="Disordered" evidence="1">
    <location>
        <begin position="228"/>
        <end position="255"/>
    </location>
</feature>
<keyword evidence="3" id="KW-1185">Reference proteome</keyword>
<evidence type="ECO:0000313" key="3">
    <source>
        <dbReference type="Proteomes" id="UP000244855"/>
    </source>
</evidence>
<feature type="region of interest" description="Disordered" evidence="1">
    <location>
        <begin position="118"/>
        <end position="205"/>
    </location>
</feature>
<gene>
    <name evidence="2" type="ORF">DM02DRAFT_657213</name>
</gene>
<proteinExistence type="predicted"/>
<dbReference type="Proteomes" id="UP000244855">
    <property type="component" value="Unassembled WGS sequence"/>
</dbReference>
<dbReference type="EMBL" id="KZ805411">
    <property type="protein sequence ID" value="PVH98512.1"/>
    <property type="molecule type" value="Genomic_DNA"/>
</dbReference>
<protein>
    <submittedName>
        <fullName evidence="2">Uncharacterized protein</fullName>
    </submittedName>
</protein>
<accession>A0A2V1DK03</accession>
<name>A0A2V1DK03_9PLEO</name>
<dbReference type="OrthoDB" id="5405453at2759"/>
<evidence type="ECO:0000313" key="2">
    <source>
        <dbReference type="EMBL" id="PVH98512.1"/>
    </source>
</evidence>